<feature type="region of interest" description="Disordered" evidence="1">
    <location>
        <begin position="457"/>
        <end position="482"/>
    </location>
</feature>
<name>A0ABR1NQG8_DIAER</name>
<dbReference type="Proteomes" id="UP001430848">
    <property type="component" value="Unassembled WGS sequence"/>
</dbReference>
<feature type="compositionally biased region" description="Acidic residues" evidence="1">
    <location>
        <begin position="784"/>
        <end position="803"/>
    </location>
</feature>
<feature type="compositionally biased region" description="Acidic residues" evidence="1">
    <location>
        <begin position="141"/>
        <end position="154"/>
    </location>
</feature>
<feature type="compositionally biased region" description="Basic and acidic residues" evidence="1">
    <location>
        <begin position="155"/>
        <end position="183"/>
    </location>
</feature>
<comment type="caution">
    <text evidence="2">The sequence shown here is derived from an EMBL/GenBank/DDBJ whole genome shotgun (WGS) entry which is preliminary data.</text>
</comment>
<feature type="compositionally biased region" description="Basic and acidic residues" evidence="1">
    <location>
        <begin position="460"/>
        <end position="469"/>
    </location>
</feature>
<feature type="compositionally biased region" description="Basic and acidic residues" evidence="1">
    <location>
        <begin position="764"/>
        <end position="775"/>
    </location>
</feature>
<feature type="region of interest" description="Disordered" evidence="1">
    <location>
        <begin position="1"/>
        <end position="420"/>
    </location>
</feature>
<evidence type="ECO:0000256" key="1">
    <source>
        <dbReference type="SAM" id="MobiDB-lite"/>
    </source>
</evidence>
<organism evidence="2 3">
    <name type="scientific">Diaporthe eres</name>
    <name type="common">Phomopsis oblonga</name>
    <dbReference type="NCBI Taxonomy" id="83184"/>
    <lineage>
        <taxon>Eukaryota</taxon>
        <taxon>Fungi</taxon>
        <taxon>Dikarya</taxon>
        <taxon>Ascomycota</taxon>
        <taxon>Pezizomycotina</taxon>
        <taxon>Sordariomycetes</taxon>
        <taxon>Sordariomycetidae</taxon>
        <taxon>Diaporthales</taxon>
        <taxon>Diaporthaceae</taxon>
        <taxon>Diaporthe</taxon>
        <taxon>Diaporthe eres species complex</taxon>
    </lineage>
</organism>
<reference evidence="2 3" key="1">
    <citation type="submission" date="2024-02" db="EMBL/GenBank/DDBJ databases">
        <title>De novo assembly and annotation of 12 fungi associated with fruit tree decline syndrome in Ontario, Canada.</title>
        <authorList>
            <person name="Sulman M."/>
            <person name="Ellouze W."/>
            <person name="Ilyukhin E."/>
        </authorList>
    </citation>
    <scope>NUCLEOTIDE SEQUENCE [LARGE SCALE GENOMIC DNA]</scope>
    <source>
        <strain evidence="2 3">M169</strain>
    </source>
</reference>
<feature type="compositionally biased region" description="Low complexity" evidence="1">
    <location>
        <begin position="18"/>
        <end position="31"/>
    </location>
</feature>
<protein>
    <submittedName>
        <fullName evidence="2">Uncharacterized protein</fullName>
    </submittedName>
</protein>
<keyword evidence="3" id="KW-1185">Reference proteome</keyword>
<accession>A0ABR1NQG8</accession>
<feature type="compositionally biased region" description="Basic and acidic residues" evidence="1">
    <location>
        <begin position="341"/>
        <end position="358"/>
    </location>
</feature>
<evidence type="ECO:0000313" key="2">
    <source>
        <dbReference type="EMBL" id="KAK7711149.1"/>
    </source>
</evidence>
<proteinExistence type="predicted"/>
<feature type="compositionally biased region" description="Basic and acidic residues" evidence="1">
    <location>
        <begin position="93"/>
        <end position="104"/>
    </location>
</feature>
<feature type="compositionally biased region" description="Polar residues" evidence="1">
    <location>
        <begin position="32"/>
        <end position="41"/>
    </location>
</feature>
<feature type="compositionally biased region" description="Low complexity" evidence="1">
    <location>
        <begin position="269"/>
        <end position="282"/>
    </location>
</feature>
<evidence type="ECO:0000313" key="3">
    <source>
        <dbReference type="Proteomes" id="UP001430848"/>
    </source>
</evidence>
<feature type="region of interest" description="Disordered" evidence="1">
    <location>
        <begin position="647"/>
        <end position="749"/>
    </location>
</feature>
<feature type="region of interest" description="Disordered" evidence="1">
    <location>
        <begin position="764"/>
        <end position="870"/>
    </location>
</feature>
<feature type="compositionally biased region" description="Basic residues" evidence="1">
    <location>
        <begin position="42"/>
        <end position="55"/>
    </location>
</feature>
<gene>
    <name evidence="2" type="ORF">SLS63_012741</name>
</gene>
<feature type="compositionally biased region" description="Basic and acidic residues" evidence="1">
    <location>
        <begin position="57"/>
        <end position="82"/>
    </location>
</feature>
<dbReference type="EMBL" id="JAKNSF020000148">
    <property type="protein sequence ID" value="KAK7711149.1"/>
    <property type="molecule type" value="Genomic_DNA"/>
</dbReference>
<sequence length="891" mass="96048">MAPKQKTFELIPDLPGLAQAQQQRPADAATAVQSRPPMTTKQAKKLYRQKGKGPKLSKAEQRRIDLMEQDRIRKEFEKDKAQARARTAREKKKAKEDKERDEKRKRGLPLNDVHPSQDTISRFISRLGFGGKNTSHLDPVQEADTDSATEAESDSDSRNEPCEERKGCHVQDHDRKAQGKENEDPADALGDSAARPAKRRKLGQPGKNLLDRMIHIPSQRSVGAVARVAQEMEMESWSRPSSIDTDDPATETMLEDQLIADVELASSKSANRSSPNRQSSPREPLPSRVQPPSHASPGARVPSPSPPPPPRPQSRPQPPRPQKLQGRQLPTGTRIPMGEVPRTEHFRAKAKPVDDVFKKPASPFVPGGRQGPATRCAVAAKPPAPPRFKPPAGAVVPRSGRPRFLPKPTKATPTPVPVQASPTYAGSRGYAFKAADAFPSSTQLLVMNHVDELFPTPSQEARELHEDQQPAKTANIPTGRPSLLYKPSLFTDGHVDHEVGRPSAVAPGRPTLLPQDQCGANTRPEIPFLATQDLILSSQDMAELDTPSKVRTGPASRTLHVASHGNSLPLPPERLALPSNEKTRVVSGVQAPKDAIDAARTPSAEVAGVGLDCCRLPASKNESSASGKPLGQTAKEVTQCPTQALIHPRSQRLQGSSIGPPPSRPTSQQNASSPHKRSGKNDNVGRGQTNEGFDSRPPSLHCPHSPAKHSQADSPSDGGSAAHRSQKGCAEPPASPPKKRMFGSSGPGAEVLVAMERSYRQNLAEERRRKEELRAQVRKTSAEELTEQDLSEIIEDDLFDEIDSGAVPAGSPHEPPDNLAGGGMSPGTSRQRSPIGMGTNAGPNAAGRTSDTQAEPVASQETDYGDFDFDAGGELDLLADITWADDDLSDI</sequence>
<feature type="compositionally biased region" description="Pro residues" evidence="1">
    <location>
        <begin position="303"/>
        <end position="321"/>
    </location>
</feature>